<sequence length="222" mass="22772">MARAFESIEEIFEESTNKLSAGSVFKRWRIQNPGLIESAEQIIRRRVVNSRARADIDLAELGEAGVAESTPLLEGAAVVGGGGAVAGGAAATSVGTGSGAIVGVGAAAAVIGTALGLGLSGGATLPGHKYIGPGNEEDLGEPVDVDDAIARKHDINYGKAKTQEDVVEADEEAISEFYDDWKKTGNIHSVIGSVGLGIKKAVEGKTGVLYPRNLPSKYGCPA</sequence>
<gene>
    <name evidence="2" type="primary">ORF2</name>
</gene>
<dbReference type="GO" id="GO:0005198">
    <property type="term" value="F:structural molecule activity"/>
    <property type="evidence" value="ECO:0007669"/>
    <property type="project" value="InterPro"/>
</dbReference>
<name>A0A7L7YQQ4_9VIRU</name>
<dbReference type="EMBL" id="MT733047">
    <property type="protein sequence ID" value="QOD39592.1"/>
    <property type="molecule type" value="Genomic_DNA"/>
</dbReference>
<protein>
    <submittedName>
        <fullName evidence="2">ORF1</fullName>
    </submittedName>
</protein>
<organism evidence="2">
    <name type="scientific">uncultured densovirus</name>
    <dbReference type="NCBI Taxonomy" id="748192"/>
    <lineage>
        <taxon>Viruses</taxon>
        <taxon>Monodnaviria</taxon>
        <taxon>Shotokuvirae</taxon>
        <taxon>Cossaviricota</taxon>
        <taxon>Quintoviricetes</taxon>
        <taxon>Piccovirales</taxon>
        <taxon>Parvoviridae</taxon>
        <taxon>Densovirinae</taxon>
        <taxon>environmental samples</taxon>
    </lineage>
</organism>
<dbReference type="Pfam" id="PF08398">
    <property type="entry name" value="Phospholip_A2_4"/>
    <property type="match status" value="1"/>
</dbReference>
<evidence type="ECO:0000313" key="2">
    <source>
        <dbReference type="EMBL" id="QOD39592.1"/>
    </source>
</evidence>
<feature type="domain" description="Phospholipase A2-like" evidence="1">
    <location>
        <begin position="123"/>
        <end position="187"/>
    </location>
</feature>
<dbReference type="InterPro" id="IPR013607">
    <property type="entry name" value="Phospholipase_A2-like"/>
</dbReference>
<accession>A0A7L7YQQ4</accession>
<reference evidence="2" key="1">
    <citation type="submission" date="2020-07" db="EMBL/GenBank/DDBJ databases">
        <title>Diversity of sea star-associated densoviruses and transcribed endogenized viral elements of densovirus origin.</title>
        <authorList>
            <person name="Jackson E.W."/>
            <person name="Hewson I."/>
        </authorList>
    </citation>
    <scope>NUCLEOTIDE SEQUENCE</scope>
</reference>
<evidence type="ECO:0000259" key="1">
    <source>
        <dbReference type="Pfam" id="PF08398"/>
    </source>
</evidence>
<proteinExistence type="predicted"/>